<evidence type="ECO:0000259" key="1">
    <source>
        <dbReference type="SMART" id="SM00481"/>
    </source>
</evidence>
<dbReference type="SUPFAM" id="SSF89550">
    <property type="entry name" value="PHP domain-like"/>
    <property type="match status" value="1"/>
</dbReference>
<comment type="caution">
    <text evidence="2">The sequence shown here is derived from an EMBL/GenBank/DDBJ whole genome shotgun (WGS) entry which is preliminary data.</text>
</comment>
<dbReference type="Gene3D" id="3.20.20.140">
    <property type="entry name" value="Metal-dependent hydrolases"/>
    <property type="match status" value="1"/>
</dbReference>
<dbReference type="SMART" id="SM00481">
    <property type="entry name" value="POLIIIAc"/>
    <property type="match status" value="1"/>
</dbReference>
<sequence>MKKLLFDLHTHTLVSGHAFSTLKENIEAARDRGLWAMGTSDHSSSMPGAPDPIFFGNYKAVPDELFGVRIFTGMEANISDYDGHLDMDDATLKKMDYVIASLHVPCIDAGTRAENTDALIGAMQNPFVKIIGHPDDDRYPLDYPRLVQAAAKAKVALEVNSSSTSPRTGRRNADKNIPIFLALCQDYGVPVIVGSDAHIFSAVGDFATAEAMLTRCNFPEKLILNTSRDGLRYVLNETQRQLW</sequence>
<dbReference type="CDD" id="cd07437">
    <property type="entry name" value="PHP_HisPPase_Ycdx_like"/>
    <property type="match status" value="1"/>
</dbReference>
<evidence type="ECO:0000313" key="3">
    <source>
        <dbReference type="Proteomes" id="UP000606870"/>
    </source>
</evidence>
<protein>
    <submittedName>
        <fullName evidence="2">Phosphatase</fullName>
    </submittedName>
</protein>
<dbReference type="NCBIfam" id="NF006702">
    <property type="entry name" value="PRK09248.1"/>
    <property type="match status" value="1"/>
</dbReference>
<accession>A0ABR6VGL1</accession>
<dbReference type="Pfam" id="PF13263">
    <property type="entry name" value="PHP_C"/>
    <property type="match status" value="1"/>
</dbReference>
<dbReference type="InterPro" id="IPR016195">
    <property type="entry name" value="Pol/histidinol_Pase-like"/>
</dbReference>
<dbReference type="PANTHER" id="PTHR36928:SF1">
    <property type="entry name" value="PHOSPHATASE YCDX-RELATED"/>
    <property type="match status" value="1"/>
</dbReference>
<dbReference type="PANTHER" id="PTHR36928">
    <property type="entry name" value="PHOSPHATASE YCDX-RELATED"/>
    <property type="match status" value="1"/>
</dbReference>
<organism evidence="2 3">
    <name type="scientific">Megasphaera hominis</name>
    <dbReference type="NCBI Taxonomy" id="159836"/>
    <lineage>
        <taxon>Bacteria</taxon>
        <taxon>Bacillati</taxon>
        <taxon>Bacillota</taxon>
        <taxon>Negativicutes</taxon>
        <taxon>Veillonellales</taxon>
        <taxon>Veillonellaceae</taxon>
        <taxon>Megasphaera</taxon>
    </lineage>
</organism>
<dbReference type="Pfam" id="PF02811">
    <property type="entry name" value="PHP"/>
    <property type="match status" value="1"/>
</dbReference>
<gene>
    <name evidence="2" type="ORF">H8J70_03720</name>
</gene>
<feature type="domain" description="Polymerase/histidinol phosphatase N-terminal" evidence="1">
    <location>
        <begin position="6"/>
        <end position="80"/>
    </location>
</feature>
<dbReference type="InterPro" id="IPR050243">
    <property type="entry name" value="PHP_phosphatase"/>
</dbReference>
<dbReference type="InterPro" id="IPR004013">
    <property type="entry name" value="PHP_dom"/>
</dbReference>
<reference evidence="2 3" key="1">
    <citation type="submission" date="2020-08" db="EMBL/GenBank/DDBJ databases">
        <authorList>
            <person name="Liu C."/>
            <person name="Sun Q."/>
        </authorList>
    </citation>
    <scope>NUCLEOTIDE SEQUENCE [LARGE SCALE GENOMIC DNA]</scope>
    <source>
        <strain evidence="2 3">NSJ-59</strain>
    </source>
</reference>
<keyword evidence="3" id="KW-1185">Reference proteome</keyword>
<dbReference type="RefSeq" id="WP_186502515.1">
    <property type="nucleotide sequence ID" value="NZ_JACOGK010000007.1"/>
</dbReference>
<dbReference type="InterPro" id="IPR003141">
    <property type="entry name" value="Pol/His_phosphatase_N"/>
</dbReference>
<proteinExistence type="predicted"/>
<dbReference type="Proteomes" id="UP000606870">
    <property type="component" value="Unassembled WGS sequence"/>
</dbReference>
<name>A0ABR6VGL1_9FIRM</name>
<evidence type="ECO:0000313" key="2">
    <source>
        <dbReference type="EMBL" id="MBC3536360.1"/>
    </source>
</evidence>
<dbReference type="EMBL" id="JACOGK010000007">
    <property type="protein sequence ID" value="MBC3536360.1"/>
    <property type="molecule type" value="Genomic_DNA"/>
</dbReference>